<protein>
    <submittedName>
        <fullName evidence="2">Uncharacterized protein</fullName>
    </submittedName>
</protein>
<feature type="region of interest" description="Disordered" evidence="1">
    <location>
        <begin position="297"/>
        <end position="386"/>
    </location>
</feature>
<keyword evidence="3" id="KW-1185">Reference proteome</keyword>
<organism evidence="2 3">
    <name type="scientific">Mollisia scopiformis</name>
    <name type="common">Conifer needle endophyte fungus</name>
    <name type="synonym">Phialocephala scopiformis</name>
    <dbReference type="NCBI Taxonomy" id="149040"/>
    <lineage>
        <taxon>Eukaryota</taxon>
        <taxon>Fungi</taxon>
        <taxon>Dikarya</taxon>
        <taxon>Ascomycota</taxon>
        <taxon>Pezizomycotina</taxon>
        <taxon>Leotiomycetes</taxon>
        <taxon>Helotiales</taxon>
        <taxon>Mollisiaceae</taxon>
        <taxon>Mollisia</taxon>
    </lineage>
</organism>
<feature type="compositionally biased region" description="Polar residues" evidence="1">
    <location>
        <begin position="377"/>
        <end position="386"/>
    </location>
</feature>
<evidence type="ECO:0000313" key="2">
    <source>
        <dbReference type="EMBL" id="KUJ24056.1"/>
    </source>
</evidence>
<reference evidence="2 3" key="1">
    <citation type="submission" date="2015-10" db="EMBL/GenBank/DDBJ databases">
        <title>Full genome of DAOMC 229536 Phialocephala scopiformis, a fungal endophyte of spruce producing the potent anti-insectan compound rugulosin.</title>
        <authorList>
            <consortium name="DOE Joint Genome Institute"/>
            <person name="Walker A.K."/>
            <person name="Frasz S.L."/>
            <person name="Seifert K.A."/>
            <person name="Miller J.D."/>
            <person name="Mondo S.J."/>
            <person name="Labutti K."/>
            <person name="Lipzen A."/>
            <person name="Dockter R."/>
            <person name="Kennedy M."/>
            <person name="Grigoriev I.V."/>
            <person name="Spatafora J.W."/>
        </authorList>
    </citation>
    <scope>NUCLEOTIDE SEQUENCE [LARGE SCALE GENOMIC DNA]</scope>
    <source>
        <strain evidence="2 3">CBS 120377</strain>
    </source>
</reference>
<dbReference type="EMBL" id="KQ947404">
    <property type="protein sequence ID" value="KUJ24056.1"/>
    <property type="molecule type" value="Genomic_DNA"/>
</dbReference>
<accession>A0A194XV91</accession>
<feature type="region of interest" description="Disordered" evidence="1">
    <location>
        <begin position="482"/>
        <end position="506"/>
    </location>
</feature>
<feature type="compositionally biased region" description="Basic and acidic residues" evidence="1">
    <location>
        <begin position="329"/>
        <end position="348"/>
    </location>
</feature>
<dbReference type="KEGG" id="psco:LY89DRAFT_10482"/>
<evidence type="ECO:0000256" key="1">
    <source>
        <dbReference type="SAM" id="MobiDB-lite"/>
    </source>
</evidence>
<evidence type="ECO:0000313" key="3">
    <source>
        <dbReference type="Proteomes" id="UP000070700"/>
    </source>
</evidence>
<sequence>MNSPVSRKSFSARVFGSARDKLETLSVSRQPPTQAPTRVESYRTTLMNLDDYLPQPEEDQKIASKVKQLQGLIEAHAIYHYYHDRPLGLETEDIQNLLQKRLFKSDDEETTRRLASNLLRPSHRATFIRIVIARALVAAIDLHGEPASSLLPKEIVLFMTAFKNTPRLKDDDPVDEVALCEWRRLGLYLLTGAQDRTVQLHNTTLRINLMVDSLDEILCPFAEPDHIGVGGGRRLGNLRSIVTAATDIGVLLFGQPCGWELNWKRRPTNDMHGANMTPNGLYQINSQVSQQQSNALTVRSSTSHSDVLPQLPPEQRKRRRRLQIGRSHSTKEKERDKPEKSRKDRDRPPVTASIMRLSAQQDGAYSEGAPMYRTRTGETPNQYDGSQNYQGYDRQQLAEQEGFRSLTQRSRSEPHFTPIFQQEATQHRNINANSSPLREIEINGTNEIFISNAGVEDSVPSTIPSNKYDNSLQTPQIIPGERPDPPPKHIGAQESFLDGPDQSRFRRESRTTIVPPNQPSRPIIYFPALIKVNDEYGCKLPEPLLVLEPMIDRSFVTPWY</sequence>
<dbReference type="GeneID" id="28814760"/>
<proteinExistence type="predicted"/>
<dbReference type="OrthoDB" id="3541671at2759"/>
<dbReference type="RefSeq" id="XP_018078411.1">
    <property type="nucleotide sequence ID" value="XM_018205034.1"/>
</dbReference>
<dbReference type="InParanoid" id="A0A194XV91"/>
<name>A0A194XV91_MOLSC</name>
<dbReference type="AlphaFoldDB" id="A0A194XV91"/>
<gene>
    <name evidence="2" type="ORF">LY89DRAFT_10482</name>
</gene>
<dbReference type="Proteomes" id="UP000070700">
    <property type="component" value="Unassembled WGS sequence"/>
</dbReference>